<evidence type="ECO:0000256" key="1">
    <source>
        <dbReference type="SAM" id="MobiDB-lite"/>
    </source>
</evidence>
<comment type="caution">
    <text evidence="2">The sequence shown here is derived from an EMBL/GenBank/DDBJ whole genome shotgun (WGS) entry which is preliminary data.</text>
</comment>
<gene>
    <name evidence="2" type="ORF">WIS52_19075</name>
</gene>
<reference evidence="2 3" key="1">
    <citation type="submission" date="2024-03" db="EMBL/GenBank/DDBJ databases">
        <title>Draft genome sequence of Pseudonocardia nematodicida JCM 31783.</title>
        <authorList>
            <person name="Butdee W."/>
            <person name="Duangmal K."/>
        </authorList>
    </citation>
    <scope>NUCLEOTIDE SEQUENCE [LARGE SCALE GENOMIC DNA]</scope>
    <source>
        <strain evidence="2 3">JCM 31783</strain>
    </source>
</reference>
<proteinExistence type="predicted"/>
<name>A0ABV1KDP0_9PSEU</name>
<dbReference type="EMBL" id="JBEDNQ010000008">
    <property type="protein sequence ID" value="MEQ3552581.1"/>
    <property type="molecule type" value="Genomic_DNA"/>
</dbReference>
<evidence type="ECO:0000313" key="2">
    <source>
        <dbReference type="EMBL" id="MEQ3552581.1"/>
    </source>
</evidence>
<feature type="compositionally biased region" description="Basic and acidic residues" evidence="1">
    <location>
        <begin position="239"/>
        <end position="248"/>
    </location>
</feature>
<sequence length="248" mass="27700">MALRGLPPVAFQQRTNKAVPLFSYPHEQPPPGTLDIQVTAAPTLSLLYDQLSDDAADGDLDALRATVDIATDATVRQAQQLGGYVAHDQRAWPCRLEITPIIHPVVPGIPGTRLHLHLFIGPTAVAVNDGLRYEIDRGALDDVLDDLYSCFRGSIEYHTSDRFRHLELHWGPPRASAPFEILNPPLHHGLSSNDYFLEPCTGLWGNDYEIWTAPSAEYRSNNLERQRRAAQRPWSGPAHPEERVYPFG</sequence>
<evidence type="ECO:0000313" key="3">
    <source>
        <dbReference type="Proteomes" id="UP001494902"/>
    </source>
</evidence>
<feature type="region of interest" description="Disordered" evidence="1">
    <location>
        <begin position="229"/>
        <end position="248"/>
    </location>
</feature>
<protein>
    <submittedName>
        <fullName evidence="2">Uncharacterized protein</fullName>
    </submittedName>
</protein>
<dbReference type="RefSeq" id="WP_349299657.1">
    <property type="nucleotide sequence ID" value="NZ_JBEDNQ010000008.1"/>
</dbReference>
<accession>A0ABV1KDP0</accession>
<keyword evidence="3" id="KW-1185">Reference proteome</keyword>
<organism evidence="2 3">
    <name type="scientific">Pseudonocardia nematodicida</name>
    <dbReference type="NCBI Taxonomy" id="1206997"/>
    <lineage>
        <taxon>Bacteria</taxon>
        <taxon>Bacillati</taxon>
        <taxon>Actinomycetota</taxon>
        <taxon>Actinomycetes</taxon>
        <taxon>Pseudonocardiales</taxon>
        <taxon>Pseudonocardiaceae</taxon>
        <taxon>Pseudonocardia</taxon>
    </lineage>
</organism>
<dbReference type="Proteomes" id="UP001494902">
    <property type="component" value="Unassembled WGS sequence"/>
</dbReference>